<dbReference type="RefSeq" id="WP_253668389.1">
    <property type="nucleotide sequence ID" value="NZ_JAMTCP010000004.1"/>
</dbReference>
<organism evidence="2 3">
    <name type="scientific">Streptoalloteichus tenebrarius (strain ATCC 17920 / DSM 40477 / JCM 4838 / CBS 697.72 / NBRC 16177 / NCIMB 11028 / NRRL B-12390 / A12253. 1 / ISP 5477)</name>
    <name type="common">Streptomyces tenebrarius</name>
    <dbReference type="NCBI Taxonomy" id="1933"/>
    <lineage>
        <taxon>Bacteria</taxon>
        <taxon>Bacillati</taxon>
        <taxon>Actinomycetota</taxon>
        <taxon>Actinomycetes</taxon>
        <taxon>Pseudonocardiales</taxon>
        <taxon>Pseudonocardiaceae</taxon>
        <taxon>Streptoalloteichus</taxon>
    </lineage>
</organism>
<evidence type="ECO:0000256" key="1">
    <source>
        <dbReference type="SAM" id="MobiDB-lite"/>
    </source>
</evidence>
<feature type="region of interest" description="Disordered" evidence="1">
    <location>
        <begin position="34"/>
        <end position="57"/>
    </location>
</feature>
<keyword evidence="3" id="KW-1185">Reference proteome</keyword>
<proteinExistence type="predicted"/>
<sequence>MNPVTEEDDSRTTSVPLAWSWRAMSWAVVTAAPTSPASRAWSSSRTPGSRSSPTEEAAWLRDNVRLEVAAPGVLVS</sequence>
<reference evidence="2 3" key="1">
    <citation type="submission" date="2022-06" db="EMBL/GenBank/DDBJ databases">
        <title>Genomic Encyclopedia of Archaeal and Bacterial Type Strains, Phase II (KMG-II): from individual species to whole genera.</title>
        <authorList>
            <person name="Goeker M."/>
        </authorList>
    </citation>
    <scope>NUCLEOTIDE SEQUENCE [LARGE SCALE GENOMIC DNA]</scope>
    <source>
        <strain evidence="2 3">DSM 40477</strain>
    </source>
</reference>
<evidence type="ECO:0000313" key="2">
    <source>
        <dbReference type="EMBL" id="MCP2257428.1"/>
    </source>
</evidence>
<accession>A0ABT1HPL2</accession>
<comment type="caution">
    <text evidence="2">The sequence shown here is derived from an EMBL/GenBank/DDBJ whole genome shotgun (WGS) entry which is preliminary data.</text>
</comment>
<evidence type="ECO:0000313" key="3">
    <source>
        <dbReference type="Proteomes" id="UP001205311"/>
    </source>
</evidence>
<gene>
    <name evidence="2" type="ORF">LX15_001113</name>
</gene>
<protein>
    <submittedName>
        <fullName evidence="2">Uncharacterized protein</fullName>
    </submittedName>
</protein>
<dbReference type="Proteomes" id="UP001205311">
    <property type="component" value="Unassembled WGS sequence"/>
</dbReference>
<dbReference type="EMBL" id="JAMTCP010000004">
    <property type="protein sequence ID" value="MCP2257428.1"/>
    <property type="molecule type" value="Genomic_DNA"/>
</dbReference>
<name>A0ABT1HPL2_STRSD</name>
<feature type="compositionally biased region" description="Low complexity" evidence="1">
    <location>
        <begin position="42"/>
        <end position="54"/>
    </location>
</feature>